<dbReference type="EMBL" id="EU399241">
    <property type="protein sequence ID" value="ABY90410.1"/>
    <property type="molecule type" value="Genomic_DNA"/>
</dbReference>
<organismHost>
    <name type="scientific">Vreelandella aquamarina</name>
    <dbReference type="NCBI Taxonomy" id="77097"/>
</organismHost>
<dbReference type="Proteomes" id="UP000001179">
    <property type="component" value="Segment"/>
</dbReference>
<dbReference type="Pfam" id="PF06323">
    <property type="entry name" value="Phage_antiter_Q"/>
    <property type="match status" value="1"/>
</dbReference>
<protein>
    <submittedName>
        <fullName evidence="1">Transcription antiterminator</fullName>
    </submittedName>
</protein>
<evidence type="ECO:0000313" key="1">
    <source>
        <dbReference type="EMBL" id="ABY90410.1"/>
    </source>
</evidence>
<proteinExistence type="predicted"/>
<sequence length="202" mass="23298">MRRTVVYAHAAPTPRRISESDAPARYTDETYRDRLPPAGHRRWCAEMKRQSTRLVASGTRPKPKSSMPLSPWAFDDARIVAAIRTLEPAHQHWLRYAYADSREWCDEQGVTVALWARFEPVMGKVQAKTRKACQGLAHLAAQCHKARKNSGQPAHTPERLQEVLGVTRANWDKHWCGRWQAMHRLLNDIDREALEALWRVTE</sequence>
<evidence type="ECO:0000313" key="2">
    <source>
        <dbReference type="Proteomes" id="UP000001179"/>
    </source>
</evidence>
<dbReference type="GeneID" id="5912378"/>
<gene>
    <name evidence="1" type="ORF">HAPgp42</name>
</gene>
<reference evidence="1 2" key="1">
    <citation type="journal article" date="2008" name="J. Virol.">
        <title>The temperate marine phage PhiHAP-1 of Halomonas aquamarina possesses a linear plasmid-like prophage genome.</title>
        <authorList>
            <person name="Mobberley J.M."/>
            <person name="Authement R.N."/>
            <person name="Segall A.M."/>
            <person name="Paul J.H."/>
        </authorList>
    </citation>
    <scope>NUCLEOTIDE SEQUENCE</scope>
</reference>
<organism evidence="1 2">
    <name type="scientific">Halomonas phage phiHAP-1 (isolate -/Gulf of Mexico/-/2001)</name>
    <name type="common">Bacteriophage phiHAP-1</name>
    <dbReference type="NCBI Taxonomy" id="1283337"/>
    <lineage>
        <taxon>Viruses</taxon>
        <taxon>Duplodnaviria</taxon>
        <taxon>Heunggongvirae</taxon>
        <taxon>Uroviricota</taxon>
        <taxon>Caudoviricetes</taxon>
        <taxon>Hapunavirus</taxon>
        <taxon>Hapunavirus HAP1</taxon>
    </lineage>
</organism>
<keyword evidence="2" id="KW-1185">Reference proteome</keyword>
<accession>B0ZSJ0</accession>
<dbReference type="RefSeq" id="YP_001686778.1">
    <property type="nucleotide sequence ID" value="NC_010342.1"/>
</dbReference>
<name>B0ZSJ0_BPHA1</name>
<dbReference type="InterPro" id="IPR010455">
    <property type="entry name" value="Phage_82_GpQ"/>
</dbReference>
<dbReference type="KEGG" id="vg:5912378"/>